<gene>
    <name evidence="1" type="ORF">LLUT_LOCUS9054</name>
</gene>
<comment type="caution">
    <text evidence="1">The sequence shown here is derived from an EMBL/GenBank/DDBJ whole genome shotgun (WGS) entry which is preliminary data.</text>
</comment>
<proteinExistence type="predicted"/>
<dbReference type="GO" id="GO:0005768">
    <property type="term" value="C:endosome"/>
    <property type="evidence" value="ECO:0007669"/>
    <property type="project" value="TreeGrafter"/>
</dbReference>
<reference evidence="1 2" key="1">
    <citation type="submission" date="2024-03" db="EMBL/GenBank/DDBJ databases">
        <authorList>
            <person name="Martinez-Hernandez J."/>
        </authorList>
    </citation>
    <scope>NUCLEOTIDE SEQUENCE [LARGE SCALE GENOMIC DNA]</scope>
</reference>
<name>A0AAV1WG30_LUPLU</name>
<dbReference type="EMBL" id="CAXHTB010000006">
    <property type="protein sequence ID" value="CAL0307994.1"/>
    <property type="molecule type" value="Genomic_DNA"/>
</dbReference>
<dbReference type="PANTHER" id="PTHR15157">
    <property type="entry name" value="UV RADIATION RESISTANCE-ASSOCIATED GENE PROTEIN"/>
    <property type="match status" value="1"/>
</dbReference>
<dbReference type="GO" id="GO:0035493">
    <property type="term" value="P:SNARE complex assembly"/>
    <property type="evidence" value="ECO:0007669"/>
    <property type="project" value="TreeGrafter"/>
</dbReference>
<dbReference type="PANTHER" id="PTHR15157:SF24">
    <property type="entry name" value="VACUOLAR PROTEIN SORTING 38"/>
    <property type="match status" value="1"/>
</dbReference>
<accession>A0AAV1WG30</accession>
<keyword evidence="2" id="KW-1185">Reference proteome</keyword>
<organism evidence="1 2">
    <name type="scientific">Lupinus luteus</name>
    <name type="common">European yellow lupine</name>
    <dbReference type="NCBI Taxonomy" id="3873"/>
    <lineage>
        <taxon>Eukaryota</taxon>
        <taxon>Viridiplantae</taxon>
        <taxon>Streptophyta</taxon>
        <taxon>Embryophyta</taxon>
        <taxon>Tracheophyta</taxon>
        <taxon>Spermatophyta</taxon>
        <taxon>Magnoliopsida</taxon>
        <taxon>eudicotyledons</taxon>
        <taxon>Gunneridae</taxon>
        <taxon>Pentapetalae</taxon>
        <taxon>rosids</taxon>
        <taxon>fabids</taxon>
        <taxon>Fabales</taxon>
        <taxon>Fabaceae</taxon>
        <taxon>Papilionoideae</taxon>
        <taxon>50 kb inversion clade</taxon>
        <taxon>genistoids sensu lato</taxon>
        <taxon>core genistoids</taxon>
        <taxon>Genisteae</taxon>
        <taxon>Lupinus</taxon>
    </lineage>
</organism>
<dbReference type="AlphaFoldDB" id="A0AAV1WG30"/>
<dbReference type="GO" id="GO:0000323">
    <property type="term" value="C:lytic vacuole"/>
    <property type="evidence" value="ECO:0007669"/>
    <property type="project" value="TreeGrafter"/>
</dbReference>
<dbReference type="Proteomes" id="UP001497480">
    <property type="component" value="Unassembled WGS sequence"/>
</dbReference>
<evidence type="ECO:0000313" key="1">
    <source>
        <dbReference type="EMBL" id="CAL0307994.1"/>
    </source>
</evidence>
<protein>
    <submittedName>
        <fullName evidence="1">Uncharacterized protein</fullName>
    </submittedName>
</protein>
<sequence>MCQKLESKKTMMENMSIHCRLANEDASMQEEQLSSAVQSLLVAGGVLSEANKKLQESSRLLSEEEGHVCLRNLQTMLRVRQQYMTSQISMLYPVKISVGPAQEQELEAYPAGSLAASYLQAPLSYPIQLGGSHSYIIDNAPSVKLTSSDASSSALSFQNGKHMKFPLFLEAKVDTALCCILAEQGENGRSGTTGSLDRLFCLVYDVGQFFLFEPIASLWPYGVGNVVVIIVHHVLVGPQIHQE</sequence>
<evidence type="ECO:0000313" key="2">
    <source>
        <dbReference type="Proteomes" id="UP001497480"/>
    </source>
</evidence>
<dbReference type="GO" id="GO:0000149">
    <property type="term" value="F:SNARE binding"/>
    <property type="evidence" value="ECO:0007669"/>
    <property type="project" value="TreeGrafter"/>
</dbReference>